<dbReference type="AlphaFoldDB" id="A0A0A9AJ25"/>
<dbReference type="EMBL" id="GBRH01246211">
    <property type="protein sequence ID" value="JAD51684.1"/>
    <property type="molecule type" value="Transcribed_RNA"/>
</dbReference>
<organism evidence="1">
    <name type="scientific">Arundo donax</name>
    <name type="common">Giant reed</name>
    <name type="synonym">Donax arundinaceus</name>
    <dbReference type="NCBI Taxonomy" id="35708"/>
    <lineage>
        <taxon>Eukaryota</taxon>
        <taxon>Viridiplantae</taxon>
        <taxon>Streptophyta</taxon>
        <taxon>Embryophyta</taxon>
        <taxon>Tracheophyta</taxon>
        <taxon>Spermatophyta</taxon>
        <taxon>Magnoliopsida</taxon>
        <taxon>Liliopsida</taxon>
        <taxon>Poales</taxon>
        <taxon>Poaceae</taxon>
        <taxon>PACMAD clade</taxon>
        <taxon>Arundinoideae</taxon>
        <taxon>Arundineae</taxon>
        <taxon>Arundo</taxon>
    </lineage>
</organism>
<reference evidence="1" key="2">
    <citation type="journal article" date="2015" name="Data Brief">
        <title>Shoot transcriptome of the giant reed, Arundo donax.</title>
        <authorList>
            <person name="Barrero R.A."/>
            <person name="Guerrero F.D."/>
            <person name="Moolhuijzen P."/>
            <person name="Goolsby J.A."/>
            <person name="Tidwell J."/>
            <person name="Bellgard S.E."/>
            <person name="Bellgard M.I."/>
        </authorList>
    </citation>
    <scope>NUCLEOTIDE SEQUENCE</scope>
    <source>
        <tissue evidence="1">Shoot tissue taken approximately 20 cm above the soil surface</tissue>
    </source>
</reference>
<reference evidence="1" key="1">
    <citation type="submission" date="2014-09" db="EMBL/GenBank/DDBJ databases">
        <authorList>
            <person name="Magalhaes I.L.F."/>
            <person name="Oliveira U."/>
            <person name="Santos F.R."/>
            <person name="Vidigal T.H.D.A."/>
            <person name="Brescovit A.D."/>
            <person name="Santos A.J."/>
        </authorList>
    </citation>
    <scope>NUCLEOTIDE SEQUENCE</scope>
    <source>
        <tissue evidence="1">Shoot tissue taken approximately 20 cm above the soil surface</tissue>
    </source>
</reference>
<evidence type="ECO:0000313" key="1">
    <source>
        <dbReference type="EMBL" id="JAD51684.1"/>
    </source>
</evidence>
<protein>
    <submittedName>
        <fullName evidence="1">Uncharacterized protein</fullName>
    </submittedName>
</protein>
<proteinExistence type="predicted"/>
<accession>A0A0A9AJ25</accession>
<name>A0A0A9AJ25_ARUDO</name>
<sequence length="58" mass="6361">MRPNPVELDAESTTVHTSRRWIQAYDDGTSQSPGPQPASTCLTSFLQLFAGPCYRFGA</sequence>